<evidence type="ECO:0000256" key="4">
    <source>
        <dbReference type="ARBA" id="ARBA00023136"/>
    </source>
</evidence>
<keyword evidence="3 7" id="KW-1133">Transmembrane helix</keyword>
<proteinExistence type="predicted"/>
<feature type="transmembrane region" description="Helical" evidence="7">
    <location>
        <begin position="25"/>
        <end position="48"/>
    </location>
</feature>
<dbReference type="GO" id="GO:0031410">
    <property type="term" value="C:cytoplasmic vesicle"/>
    <property type="evidence" value="ECO:0007669"/>
    <property type="project" value="UniProtKB-KW"/>
</dbReference>
<dbReference type="PANTHER" id="PTHR31792:SF3">
    <property type="entry name" value="VACUOLAR ATPASE ASSEMBLY INTEGRAL MEMBRANE PROTEIN VMA21"/>
    <property type="match status" value="1"/>
</dbReference>
<sequence>MTNDDTLDGIQSLFHEQNREVARKLGTATFLMFTLPILAFYLGLYYLFPNYDEPLMWSGLFAVFLANVVIAGYVVSAFMEGEDDVVVDSQRRGFDGETDGDAAGPRVGAFKQRTD</sequence>
<dbReference type="Pfam" id="PF09446">
    <property type="entry name" value="VMA21"/>
    <property type="match status" value="1"/>
</dbReference>
<dbReference type="EMBL" id="JALLPB020000099">
    <property type="protein sequence ID" value="KAL3817592.1"/>
    <property type="molecule type" value="Genomic_DNA"/>
</dbReference>
<protein>
    <recommendedName>
        <fullName evidence="10">Vacuolar ATPase assembly integral membrane protein VMA21 homolog</fullName>
    </recommendedName>
</protein>
<evidence type="ECO:0000313" key="9">
    <source>
        <dbReference type="Proteomes" id="UP001530377"/>
    </source>
</evidence>
<keyword evidence="4 7" id="KW-0472">Membrane</keyword>
<evidence type="ECO:0000313" key="8">
    <source>
        <dbReference type="EMBL" id="KAL3817592.1"/>
    </source>
</evidence>
<evidence type="ECO:0000256" key="7">
    <source>
        <dbReference type="SAM" id="Phobius"/>
    </source>
</evidence>
<dbReference type="Proteomes" id="UP001530377">
    <property type="component" value="Unassembled WGS sequence"/>
</dbReference>
<evidence type="ECO:0000256" key="3">
    <source>
        <dbReference type="ARBA" id="ARBA00022989"/>
    </source>
</evidence>
<accession>A0ABD3RZG3</accession>
<keyword evidence="5" id="KW-0968">Cytoplasmic vesicle</keyword>
<evidence type="ECO:0000256" key="1">
    <source>
        <dbReference type="ARBA" id="ARBA00022692"/>
    </source>
</evidence>
<feature type="region of interest" description="Disordered" evidence="6">
    <location>
        <begin position="90"/>
        <end position="115"/>
    </location>
</feature>
<keyword evidence="1 7" id="KW-0812">Transmembrane</keyword>
<keyword evidence="2" id="KW-0256">Endoplasmic reticulum</keyword>
<gene>
    <name evidence="8" type="ORF">ACHAXA_006481</name>
</gene>
<evidence type="ECO:0000256" key="2">
    <source>
        <dbReference type="ARBA" id="ARBA00022824"/>
    </source>
</evidence>
<evidence type="ECO:0000256" key="6">
    <source>
        <dbReference type="SAM" id="MobiDB-lite"/>
    </source>
</evidence>
<organism evidence="8 9">
    <name type="scientific">Cyclostephanos tholiformis</name>
    <dbReference type="NCBI Taxonomy" id="382380"/>
    <lineage>
        <taxon>Eukaryota</taxon>
        <taxon>Sar</taxon>
        <taxon>Stramenopiles</taxon>
        <taxon>Ochrophyta</taxon>
        <taxon>Bacillariophyta</taxon>
        <taxon>Coscinodiscophyceae</taxon>
        <taxon>Thalassiosirophycidae</taxon>
        <taxon>Stephanodiscales</taxon>
        <taxon>Stephanodiscaceae</taxon>
        <taxon>Cyclostephanos</taxon>
    </lineage>
</organism>
<dbReference type="PANTHER" id="PTHR31792">
    <property type="entry name" value="VACUOLAR ATPASE ASSEMBLY INTEGRAL MEMBRANE PROTEIN VMA21"/>
    <property type="match status" value="1"/>
</dbReference>
<reference evidence="8 9" key="1">
    <citation type="submission" date="2024-10" db="EMBL/GenBank/DDBJ databases">
        <title>Updated reference genomes for cyclostephanoid diatoms.</title>
        <authorList>
            <person name="Roberts W.R."/>
            <person name="Alverson A.J."/>
        </authorList>
    </citation>
    <scope>NUCLEOTIDE SEQUENCE [LARGE SCALE GENOMIC DNA]</scope>
    <source>
        <strain evidence="8 9">AJA228-03</strain>
    </source>
</reference>
<dbReference type="AlphaFoldDB" id="A0ABD3RZG3"/>
<dbReference type="InterPro" id="IPR019013">
    <property type="entry name" value="Vma21"/>
</dbReference>
<keyword evidence="9" id="KW-1185">Reference proteome</keyword>
<evidence type="ECO:0000256" key="5">
    <source>
        <dbReference type="ARBA" id="ARBA00023329"/>
    </source>
</evidence>
<evidence type="ECO:0008006" key="10">
    <source>
        <dbReference type="Google" id="ProtNLM"/>
    </source>
</evidence>
<comment type="caution">
    <text evidence="8">The sequence shown here is derived from an EMBL/GenBank/DDBJ whole genome shotgun (WGS) entry which is preliminary data.</text>
</comment>
<name>A0ABD3RZG3_9STRA</name>
<feature type="transmembrane region" description="Helical" evidence="7">
    <location>
        <begin position="54"/>
        <end position="75"/>
    </location>
</feature>